<dbReference type="InterPro" id="IPR033985">
    <property type="entry name" value="SusD-like_N"/>
</dbReference>
<dbReference type="InterPro" id="IPR012944">
    <property type="entry name" value="SusD_RagB_dom"/>
</dbReference>
<keyword evidence="3 6" id="KW-0732">Signal</keyword>
<feature type="domain" description="RagB/SusD" evidence="7">
    <location>
        <begin position="294"/>
        <end position="519"/>
    </location>
</feature>
<comment type="similarity">
    <text evidence="2">Belongs to the SusD family.</text>
</comment>
<dbReference type="Pfam" id="PF07980">
    <property type="entry name" value="SusD_RagB"/>
    <property type="match status" value="1"/>
</dbReference>
<gene>
    <name evidence="9" type="ORF">I2I05_07400</name>
</gene>
<keyword evidence="4" id="KW-0472">Membrane</keyword>
<comment type="subcellular location">
    <subcellularLocation>
        <location evidence="1">Cell outer membrane</location>
    </subcellularLocation>
</comment>
<evidence type="ECO:0000256" key="1">
    <source>
        <dbReference type="ARBA" id="ARBA00004442"/>
    </source>
</evidence>
<reference evidence="9 10" key="1">
    <citation type="submission" date="2020-11" db="EMBL/GenBank/DDBJ databases">
        <authorList>
            <person name="Kim M.K."/>
        </authorList>
    </citation>
    <scope>NUCLEOTIDE SEQUENCE [LARGE SCALE GENOMIC DNA]</scope>
    <source>
        <strain evidence="9 10">BT683</strain>
    </source>
</reference>
<dbReference type="RefSeq" id="WP_196281604.1">
    <property type="nucleotide sequence ID" value="NZ_JADQDQ010000003.1"/>
</dbReference>
<evidence type="ECO:0000256" key="5">
    <source>
        <dbReference type="ARBA" id="ARBA00023237"/>
    </source>
</evidence>
<organism evidence="9 10">
    <name type="scientific">Hymenobacter jeongseonensis</name>
    <dbReference type="NCBI Taxonomy" id="2791027"/>
    <lineage>
        <taxon>Bacteria</taxon>
        <taxon>Pseudomonadati</taxon>
        <taxon>Bacteroidota</taxon>
        <taxon>Cytophagia</taxon>
        <taxon>Cytophagales</taxon>
        <taxon>Hymenobacteraceae</taxon>
        <taxon>Hymenobacter</taxon>
    </lineage>
</organism>
<dbReference type="InterPro" id="IPR011990">
    <property type="entry name" value="TPR-like_helical_dom_sf"/>
</dbReference>
<accession>A0ABS0IFS7</accession>
<evidence type="ECO:0000256" key="4">
    <source>
        <dbReference type="ARBA" id="ARBA00023136"/>
    </source>
</evidence>
<evidence type="ECO:0000313" key="10">
    <source>
        <dbReference type="Proteomes" id="UP000597617"/>
    </source>
</evidence>
<evidence type="ECO:0000259" key="8">
    <source>
        <dbReference type="Pfam" id="PF14322"/>
    </source>
</evidence>
<dbReference type="EMBL" id="JADQDQ010000003">
    <property type="protein sequence ID" value="MBF9237219.1"/>
    <property type="molecule type" value="Genomic_DNA"/>
</dbReference>
<dbReference type="Pfam" id="PF14322">
    <property type="entry name" value="SusD-like_3"/>
    <property type="match status" value="1"/>
</dbReference>
<protein>
    <submittedName>
        <fullName evidence="9">RagB/SusD family nutrient uptake outer membrane protein</fullName>
    </submittedName>
</protein>
<keyword evidence="10" id="KW-1185">Reference proteome</keyword>
<sequence>MKTFFSASAFPRRAGTAALALTLAVASGCKDFLDVAPQGQLSEDAIRRDPAAAQKLVDGVYNSMYLGGFGPDVHGLQFVILTDIASDDSEKGSTPNDYGDAAQVDNFTLTSTNSNINNAWNGYYQGISRANQALDKIPLSPAEDAVKNRLLGEVRFLRGYFYFNMVRLFGGVPKLDRVPLASEINSPEFQQRATAEEIYQFIIDDLQFGVDNLPIKGATETGRATKAAAQGMLAKVYLYQKNYQKAFELTNEIIQGTSGAYALYPTYADVWRVVGANSSESVFEVQTGINAACNNSAVELYTVSQGPRSGGRGGWADLGFGFNTPTQQLADAYEPNDVRRAGSIIFIQPTAPAGQRSTGTVLWDGFRIPSKDSVEGLRYSYKAYHSRTKEPNCGNNDFLPKNIRILRYAEVLLINAEAALQLGNTAAATTSLNAVRTRAGLGAKPATLANIWQERRVELALEHDRFFDLVRQESVQPGRIVPIFAAQGKTFTKGKNEIYPIPQPQIDLSGGRLTQNPGY</sequence>
<feature type="signal peptide" evidence="6">
    <location>
        <begin position="1"/>
        <end position="20"/>
    </location>
</feature>
<dbReference type="Proteomes" id="UP000597617">
    <property type="component" value="Unassembled WGS sequence"/>
</dbReference>
<name>A0ABS0IFS7_9BACT</name>
<dbReference type="PROSITE" id="PS51257">
    <property type="entry name" value="PROKAR_LIPOPROTEIN"/>
    <property type="match status" value="1"/>
</dbReference>
<evidence type="ECO:0000256" key="3">
    <source>
        <dbReference type="ARBA" id="ARBA00022729"/>
    </source>
</evidence>
<evidence type="ECO:0000259" key="7">
    <source>
        <dbReference type="Pfam" id="PF07980"/>
    </source>
</evidence>
<dbReference type="CDD" id="cd08977">
    <property type="entry name" value="SusD"/>
    <property type="match status" value="1"/>
</dbReference>
<evidence type="ECO:0000256" key="6">
    <source>
        <dbReference type="SAM" id="SignalP"/>
    </source>
</evidence>
<evidence type="ECO:0000256" key="2">
    <source>
        <dbReference type="ARBA" id="ARBA00006275"/>
    </source>
</evidence>
<proteinExistence type="inferred from homology"/>
<feature type="domain" description="SusD-like N-terminal" evidence="8">
    <location>
        <begin position="31"/>
        <end position="238"/>
    </location>
</feature>
<keyword evidence="5" id="KW-0998">Cell outer membrane</keyword>
<feature type="chain" id="PRO_5045951752" evidence="6">
    <location>
        <begin position="21"/>
        <end position="519"/>
    </location>
</feature>
<comment type="caution">
    <text evidence="9">The sequence shown here is derived from an EMBL/GenBank/DDBJ whole genome shotgun (WGS) entry which is preliminary data.</text>
</comment>
<evidence type="ECO:0000313" key="9">
    <source>
        <dbReference type="EMBL" id="MBF9237219.1"/>
    </source>
</evidence>
<dbReference type="Gene3D" id="1.25.40.390">
    <property type="match status" value="1"/>
</dbReference>
<dbReference type="SUPFAM" id="SSF48452">
    <property type="entry name" value="TPR-like"/>
    <property type="match status" value="1"/>
</dbReference>